<evidence type="ECO:0000256" key="1">
    <source>
        <dbReference type="SAM" id="MobiDB-lite"/>
    </source>
</evidence>
<protein>
    <submittedName>
        <fullName evidence="4">Uncharacterized protein LOC107270997</fullName>
    </submittedName>
</protein>
<accession>A0AAJ7FPM2</accession>
<organism evidence="3 4">
    <name type="scientific">Cephus cinctus</name>
    <name type="common">Wheat stem sawfly</name>
    <dbReference type="NCBI Taxonomy" id="211228"/>
    <lineage>
        <taxon>Eukaryota</taxon>
        <taxon>Metazoa</taxon>
        <taxon>Ecdysozoa</taxon>
        <taxon>Arthropoda</taxon>
        <taxon>Hexapoda</taxon>
        <taxon>Insecta</taxon>
        <taxon>Pterygota</taxon>
        <taxon>Neoptera</taxon>
        <taxon>Endopterygota</taxon>
        <taxon>Hymenoptera</taxon>
        <taxon>Cephoidea</taxon>
        <taxon>Cephidae</taxon>
        <taxon>Cephus</taxon>
    </lineage>
</organism>
<sequence length="1922" mass="217815">MRALSSKHTPSQHPCFLLLTLFLTLSYCHLSNSRSVTLNEDASAEKVLRSDPNGVKILMEDEKEKHFEELPITKVVTIEGIRRFDARLKEPEGVDIREERYLGTKRKSSTGYLNAEEEKTLVGAQESIVDDQIKRLISIRDDALNNVQEDNKKVTEIMEEAELLQGGKNVLGNYESDSKRGRSNADKVENNFPNDFRSHNYRGHLTSNITIGAVSLVENNAFLQRWKEQAMLLQEQIRNRTILQKLREQAGEVLPEIPKFTELQLLEALRNITPSKDDISSNNSYVNAMNSSLLTDHQLEIIRCAENLVDQKQRQSFIGNIFDCIRSLSVLNCMRIFVWPAVADNIPQSISQNFPTLPIEINVADWIQSNRNRSKSARNLDDHQKISLMPESALLNILNEGFKFNHNDVDAPTFIDPKNGTLLSLLTPGQVKILQVAEKILPGAVRREYSDRMFSCVRRFEYYSCVKYFAWPMVKQYYTGLPLFPEYQNWYQTVTLYPEYPIVPFPSSSEGEGRLPEIVEADATRMRKPETVIIHILRNNLPDASKIPTITAINPNNQFLTLIPPDQIRTVHIAEQFVPSPMRPEFTTKTFKCIQQYTYLSCVKYSMWPTVRQFFPGLPELPDFQGWIPELPEFPDFSEYLPQFPSFSDFSGITEQTKESGVPTDSVKLIDPSQIEMKIQDILRNLYDSKKPVGDSLPLNQTLLSLTVLNERQLDILRLTQQLVEPFENSVVMTNVFLCIKQYNDFVGCTRQIIWPTVGKYVRLPQFPENQILQNAAEQSKQTIQSSTIISKFPTESAKTSAILGDKDKKISKDEITEITSGIHPNMDAIPRTKFGHHGPVISVTGTRFVPIFTEQPEDVILSILQSIHSSSSDSYAASSFSLRRHSALPNWLTEQQENILQIAEDILPELARQGFTERLVECAEKKNFLSCSRDVMWPTLAEHVPRLPSFPNFRILQAESNQGKPLESENFAEPESHKNPFTSSEINVKTGQLGKTTVTITDTRFAPICTELPEAIILNILRTIQKSTPGLLSDMTFPSTRTPEFSNLFTEQQANIIQLAGSLLPEMVRPVFVNGMIDCVGENNFLECTRDVAWPAILQFFPRLPNFPNFRNFQNFSRASTLAMSSELPAISLKSTIHQSEGEISEILKKVASSTGILPIERSYLDSIVLPIDTIMTDRQQNILKVAENIVPKSERPAFVVRMLQCMRGNNFLTCMQYVSWPTIRQFLPTLSELPDFGALIPDLPPFPQIPELPSTSGLSGLFEEIPRPIKIIEDKSSVTKVALSTHPILTTPEELVLIHDEIAKNGEQSAYLETPGIIQSTGTVLGYAGQPDNVFINIREEDLKLQNATSESNATDFVSGTAKSRKRRSVIDLLNFYPKPNITESTKKAENTGLNITESELLQILINISKQNDHPEDVQSDVTKKYFIDTLNSTIRDFLTADQYEILKFVEGLNPEISRTGFMSRVIRCLRSLSFIRCMGIFVWPMISSNLPSIGFPSFPSITPFRRSQEETVIQNFFGMTSSEFEKELVTRRHSVESTLLDWYESLLEDKFEVNLGYLKVKGYGNGDLRISISEYREGRVKKVKDTKNMPSILIMISDFMEDMFDQNDKGKHVKKTRSMKNDLLDSTEYQILNNSLKNQDLDQKGDSRSINDDQLIAMFLDKIRSNYSVQSESNTGQYLSAQDAYNAFELLFGTKIRDRIASKIKSNKNNNDSIIDKKSISFMNQLKIVPLDTQEDSLDNNLKVIPLEPPISHDMDKDSIVSRAVLEGNDVAQDNDQAKNTFKDLLEYVQKYSNTEHKSAYPEIPLSLPQLNEDVISRKTTSILIHMGRDLKSKIPQMLPGIGFLVTFVLQRALVHARAAASMASMISNMALGSALFGMLRQAIFGTSTHPQIKYVYDNNKAGPGISRPYGYNEHYNGK</sequence>
<proteinExistence type="predicted"/>
<keyword evidence="3" id="KW-1185">Reference proteome</keyword>
<evidence type="ECO:0000313" key="4">
    <source>
        <dbReference type="RefSeq" id="XP_015602015.1"/>
    </source>
</evidence>
<dbReference type="GeneID" id="107270997"/>
<dbReference type="RefSeq" id="XP_015602015.1">
    <property type="nucleotide sequence ID" value="XM_015746529.2"/>
</dbReference>
<feature type="signal peptide" evidence="2">
    <location>
        <begin position="1"/>
        <end position="33"/>
    </location>
</feature>
<feature type="chain" id="PRO_5042570785" evidence="2">
    <location>
        <begin position="34"/>
        <end position="1922"/>
    </location>
</feature>
<reference evidence="4" key="1">
    <citation type="submission" date="2025-08" db="UniProtKB">
        <authorList>
            <consortium name="RefSeq"/>
        </authorList>
    </citation>
    <scope>IDENTIFICATION</scope>
</reference>
<gene>
    <name evidence="4" type="primary">LOC107270997</name>
</gene>
<feature type="region of interest" description="Disordered" evidence="1">
    <location>
        <begin position="965"/>
        <end position="984"/>
    </location>
</feature>
<dbReference type="Proteomes" id="UP000694920">
    <property type="component" value="Unplaced"/>
</dbReference>
<dbReference type="KEGG" id="ccin:107270997"/>
<name>A0AAJ7FPM2_CEPCN</name>
<keyword evidence="2" id="KW-0732">Signal</keyword>
<evidence type="ECO:0000256" key="2">
    <source>
        <dbReference type="SAM" id="SignalP"/>
    </source>
</evidence>
<evidence type="ECO:0000313" key="3">
    <source>
        <dbReference type="Proteomes" id="UP000694920"/>
    </source>
</evidence>